<dbReference type="InterPro" id="IPR036865">
    <property type="entry name" value="CRAL-TRIO_dom_sf"/>
</dbReference>
<reference evidence="3" key="1">
    <citation type="journal article" date="2020" name="New Phytol.">
        <title>Comparative genomics reveals dynamic genome evolution in host specialist ectomycorrhizal fungi.</title>
        <authorList>
            <person name="Lofgren L.A."/>
            <person name="Nguyen N.H."/>
            <person name="Vilgalys R."/>
            <person name="Ruytinx J."/>
            <person name="Liao H.L."/>
            <person name="Branco S."/>
            <person name="Kuo A."/>
            <person name="LaButti K."/>
            <person name="Lipzen A."/>
            <person name="Andreopoulos W."/>
            <person name="Pangilinan J."/>
            <person name="Riley R."/>
            <person name="Hundley H."/>
            <person name="Na H."/>
            <person name="Barry K."/>
            <person name="Grigoriev I.V."/>
            <person name="Stajich J.E."/>
            <person name="Kennedy P.G."/>
        </authorList>
    </citation>
    <scope>NUCLEOTIDE SEQUENCE</scope>
    <source>
        <strain evidence="3">FC203</strain>
    </source>
</reference>
<feature type="domain" description="Rho-GAP" evidence="2">
    <location>
        <begin position="223"/>
        <end position="436"/>
    </location>
</feature>
<evidence type="ECO:0000259" key="2">
    <source>
        <dbReference type="PROSITE" id="PS50238"/>
    </source>
</evidence>
<name>A0AAD4HN66_9AGAM</name>
<evidence type="ECO:0000256" key="1">
    <source>
        <dbReference type="SAM" id="MobiDB-lite"/>
    </source>
</evidence>
<accession>A0AAD4HN66</accession>
<dbReference type="Proteomes" id="UP001195769">
    <property type="component" value="Unassembled WGS sequence"/>
</dbReference>
<dbReference type="InterPro" id="IPR000198">
    <property type="entry name" value="RhoGAP_dom"/>
</dbReference>
<dbReference type="AlphaFoldDB" id="A0AAD4HN66"/>
<proteinExistence type="predicted"/>
<keyword evidence="4" id="KW-1185">Reference proteome</keyword>
<dbReference type="GO" id="GO:0005737">
    <property type="term" value="C:cytoplasm"/>
    <property type="evidence" value="ECO:0007669"/>
    <property type="project" value="TreeGrafter"/>
</dbReference>
<feature type="region of interest" description="Disordered" evidence="1">
    <location>
        <begin position="399"/>
        <end position="418"/>
    </location>
</feature>
<organism evidence="3 4">
    <name type="scientific">Suillus fuscotomentosus</name>
    <dbReference type="NCBI Taxonomy" id="1912939"/>
    <lineage>
        <taxon>Eukaryota</taxon>
        <taxon>Fungi</taxon>
        <taxon>Dikarya</taxon>
        <taxon>Basidiomycota</taxon>
        <taxon>Agaricomycotina</taxon>
        <taxon>Agaricomycetes</taxon>
        <taxon>Agaricomycetidae</taxon>
        <taxon>Boletales</taxon>
        <taxon>Suillineae</taxon>
        <taxon>Suillaceae</taxon>
        <taxon>Suillus</taxon>
    </lineage>
</organism>
<feature type="region of interest" description="Disordered" evidence="1">
    <location>
        <begin position="540"/>
        <end position="560"/>
    </location>
</feature>
<dbReference type="PANTHER" id="PTHR45808">
    <property type="entry name" value="RHO GTPASE-ACTIVATING PROTEIN 68F"/>
    <property type="match status" value="1"/>
</dbReference>
<dbReference type="SUPFAM" id="SSF52087">
    <property type="entry name" value="CRAL/TRIO domain"/>
    <property type="match status" value="1"/>
</dbReference>
<comment type="caution">
    <text evidence="3">The sequence shown here is derived from an EMBL/GenBank/DDBJ whole genome shotgun (WGS) entry which is preliminary data.</text>
</comment>
<dbReference type="GO" id="GO:0005096">
    <property type="term" value="F:GTPase activator activity"/>
    <property type="evidence" value="ECO:0007669"/>
    <property type="project" value="TreeGrafter"/>
</dbReference>
<dbReference type="SUPFAM" id="SSF48350">
    <property type="entry name" value="GTPase activation domain, GAP"/>
    <property type="match status" value="1"/>
</dbReference>
<dbReference type="SMART" id="SM00324">
    <property type="entry name" value="RhoGAP"/>
    <property type="match status" value="1"/>
</dbReference>
<dbReference type="EMBL" id="JABBWK010000022">
    <property type="protein sequence ID" value="KAG1901409.1"/>
    <property type="molecule type" value="Genomic_DNA"/>
</dbReference>
<dbReference type="Gene3D" id="3.40.525.10">
    <property type="entry name" value="CRAL-TRIO lipid binding domain"/>
    <property type="match status" value="1"/>
</dbReference>
<dbReference type="InterPro" id="IPR001251">
    <property type="entry name" value="CRAL-TRIO_dom"/>
</dbReference>
<gene>
    <name evidence="3" type="ORF">F5891DRAFT_1029332</name>
</gene>
<dbReference type="PROSITE" id="PS50238">
    <property type="entry name" value="RHOGAP"/>
    <property type="match status" value="1"/>
</dbReference>
<evidence type="ECO:0000313" key="4">
    <source>
        <dbReference type="Proteomes" id="UP001195769"/>
    </source>
</evidence>
<dbReference type="RefSeq" id="XP_041226984.1">
    <property type="nucleotide sequence ID" value="XM_041361525.1"/>
</dbReference>
<sequence length="625" mass="67587">MPPSLKQRLAALSLAASSPTSPLGSDSGPHSISRRKVFNPHWRRTPSATGCEPGARDKVQEVMGKVIFQAGVDFEVIISASALPDPQEVSYDLLLQRILSYLDLFVESDYTVVFFAAGNRYAPHWNWVWKAYRSLSRKYRKNLKRLLIVHSSLFSKSFAVMVFDRAEHFRSPKFFRKIAYVDTLSDLATQVPLTQIDIPPAENLKHEKHIVLPSPISSSIFGVPLEELMGHDGEKGSIPRVLKDSIQDLLSSGLNEEGIFRRSPSSVLLKQVQEAYDRGQVVSLQSFNDPHLAAVLLKKYLRDLPSPPFQTLCIPDIRRCPTPSNDGILAMAYIRDTLLPQADAMHTYVLHEVSLRSNVNRMDAHNLAIVICPNLVKSSDPMQDVLLCSIPSGPSMTSTMAAATQTASTSSTETSNSDTTLGSIVKLCIQRYYEIFDEVHDRAEAVPPSIRRSPSPPSSEGPSGSQLKQARPLSLRSDDEDIDDAMLVMPIGPSGSGTASTNETLSNVWSGGGGGGGADVEPNANVLPYQPRRRKFLARGAGNGGGGNENGVSSLSHRSTARSTISIERVGSVLGSGKGSISIGRGALRKASGSGVEAMGITAGGFFTPPSTATAPTPSKRRAWV</sequence>
<dbReference type="Pfam" id="PF13716">
    <property type="entry name" value="CRAL_TRIO_2"/>
    <property type="match status" value="1"/>
</dbReference>
<dbReference type="InterPro" id="IPR008936">
    <property type="entry name" value="Rho_GTPase_activation_prot"/>
</dbReference>
<dbReference type="GO" id="GO:0007264">
    <property type="term" value="P:small GTPase-mediated signal transduction"/>
    <property type="evidence" value="ECO:0007669"/>
    <property type="project" value="TreeGrafter"/>
</dbReference>
<dbReference type="CDD" id="cd00170">
    <property type="entry name" value="SEC14"/>
    <property type="match status" value="1"/>
</dbReference>
<evidence type="ECO:0000313" key="3">
    <source>
        <dbReference type="EMBL" id="KAG1901409.1"/>
    </source>
</evidence>
<dbReference type="GeneID" id="64655823"/>
<feature type="region of interest" description="Disordered" evidence="1">
    <location>
        <begin position="445"/>
        <end position="475"/>
    </location>
</feature>
<dbReference type="Pfam" id="PF00620">
    <property type="entry name" value="RhoGAP"/>
    <property type="match status" value="1"/>
</dbReference>
<protein>
    <recommendedName>
        <fullName evidence="2">Rho-GAP domain-containing protein</fullName>
    </recommendedName>
</protein>
<dbReference type="PANTHER" id="PTHR45808:SF2">
    <property type="entry name" value="RHO GTPASE-ACTIVATING PROTEIN 68F"/>
    <property type="match status" value="1"/>
</dbReference>
<dbReference type="Gene3D" id="1.10.555.10">
    <property type="entry name" value="Rho GTPase activation protein"/>
    <property type="match status" value="1"/>
</dbReference>